<keyword evidence="6" id="KW-0732">Signal</keyword>
<dbReference type="GO" id="GO:0016055">
    <property type="term" value="P:Wnt signaling pathway"/>
    <property type="evidence" value="ECO:0007669"/>
    <property type="project" value="UniProtKB-KW"/>
</dbReference>
<dbReference type="STRING" id="240159.A0A4U5VWU8"/>
<dbReference type="InterPro" id="IPR047304">
    <property type="entry name" value="Dkk1_Cys2"/>
</dbReference>
<dbReference type="Pfam" id="PF21479">
    <property type="entry name" value="DIKK1-2-4_C-subdom2"/>
    <property type="match status" value="1"/>
</dbReference>
<proteinExistence type="inferred from homology"/>
<dbReference type="FunFam" id="2.10.80.10:FF:000001">
    <property type="entry name" value="Dickkopf WNT-signaling pathway inhibitor 2"/>
    <property type="match status" value="1"/>
</dbReference>
<dbReference type="GO" id="GO:0090090">
    <property type="term" value="P:negative regulation of canonical Wnt signaling pathway"/>
    <property type="evidence" value="ECO:0007669"/>
    <property type="project" value="TreeGrafter"/>
</dbReference>
<dbReference type="Pfam" id="PF21481">
    <property type="entry name" value="DIKK1-2-4_C-subdom1"/>
    <property type="match status" value="1"/>
</dbReference>
<reference evidence="11 12" key="1">
    <citation type="submission" date="2019-01" db="EMBL/GenBank/DDBJ databases">
        <title>Genome Assembly of Collichthys lucidus.</title>
        <authorList>
            <person name="Cai M."/>
            <person name="Xiao S."/>
        </authorList>
    </citation>
    <scope>NUCLEOTIDE SEQUENCE [LARGE SCALE GENOMIC DNA]</scope>
    <source>
        <strain evidence="11">JT15FE1705JMU</strain>
        <tissue evidence="11">Muscle</tissue>
    </source>
</reference>
<evidence type="ECO:0000256" key="3">
    <source>
        <dbReference type="ARBA" id="ARBA00022473"/>
    </source>
</evidence>
<feature type="domain" description="Dickkopf-related protein 1/2/4 C-terminal subdomain 1" evidence="10">
    <location>
        <begin position="218"/>
        <end position="246"/>
    </location>
</feature>
<gene>
    <name evidence="11" type="ORF">D9C73_026675</name>
</gene>
<comment type="subcellular location">
    <subcellularLocation>
        <location evidence="1">Secreted</location>
    </subcellularLocation>
</comment>
<dbReference type="InterPro" id="IPR048499">
    <property type="entry name" value="DIKK1/2/4_C-subdom2"/>
</dbReference>
<feature type="domain" description="Dickkopf-related protein 1/2/4 C-terminal subdomain 2" evidence="9">
    <location>
        <begin position="249"/>
        <end position="289"/>
    </location>
</feature>
<evidence type="ECO:0000256" key="1">
    <source>
        <dbReference type="ARBA" id="ARBA00004613"/>
    </source>
</evidence>
<dbReference type="GO" id="GO:0005615">
    <property type="term" value="C:extracellular space"/>
    <property type="evidence" value="ECO:0007669"/>
    <property type="project" value="TreeGrafter"/>
</dbReference>
<sequence length="339" mass="37756">MGCVVLLEEEEEEEEEEEGLLVACPRGARRRDRQDYQKLKILKIQNLQIQNLQIQNLQIQNLQIQSLLLLCVALVLWVCSRGGDARVRLNSIRTVILREGHALPVNRSAWEPSLDLTLYQCMSDLECSEGSYCHAPTKGPAHSRCQTCRRRKRRCHRDGMCCPGNRCSNNICVPDVDTLVSQRIPDSDGGMSPLSKKKGWRKRGRVDVKAASSKGQVGDPCLRSSDCSDALCCARHFWTRICKPVLREGQVCTRHRRKGNHGLELFQRCPCGDGLNCRTLREPVQTPPSSSSAQLLAAATMSKFAASSSRHSSPHTSLLASSSKSAAVAKTRLHVCQRN</sequence>
<accession>A0A4U5VWU8</accession>
<comment type="similarity">
    <text evidence="2">Belongs to the dickkopf family.</text>
</comment>
<dbReference type="Gene3D" id="2.10.80.10">
    <property type="entry name" value="Lipase, subunit A"/>
    <property type="match status" value="1"/>
</dbReference>
<dbReference type="PANTHER" id="PTHR12113:SF12">
    <property type="entry name" value="DICKKOPF-RELATED PROTEIN 2"/>
    <property type="match status" value="1"/>
</dbReference>
<evidence type="ECO:0000259" key="9">
    <source>
        <dbReference type="Pfam" id="PF21479"/>
    </source>
</evidence>
<evidence type="ECO:0000256" key="5">
    <source>
        <dbReference type="ARBA" id="ARBA00022687"/>
    </source>
</evidence>
<keyword evidence="5" id="KW-0879">Wnt signaling pathway</keyword>
<protein>
    <submittedName>
        <fullName evidence="11">Dickkopf-related protein 2</fullName>
    </submittedName>
</protein>
<dbReference type="GO" id="GO:0048019">
    <property type="term" value="F:receptor antagonist activity"/>
    <property type="evidence" value="ECO:0007669"/>
    <property type="project" value="TreeGrafter"/>
</dbReference>
<name>A0A4U5VWU8_COLLU</name>
<keyword evidence="4" id="KW-0964">Secreted</keyword>
<feature type="domain" description="Dickkopf N-terminal cysteine-rich" evidence="8">
    <location>
        <begin position="120"/>
        <end position="173"/>
    </location>
</feature>
<evidence type="ECO:0000256" key="2">
    <source>
        <dbReference type="ARBA" id="ARBA00010842"/>
    </source>
</evidence>
<evidence type="ECO:0000259" key="10">
    <source>
        <dbReference type="Pfam" id="PF21481"/>
    </source>
</evidence>
<evidence type="ECO:0000313" key="12">
    <source>
        <dbReference type="Proteomes" id="UP000298787"/>
    </source>
</evidence>
<dbReference type="GO" id="GO:0039706">
    <property type="term" value="F:co-receptor binding"/>
    <property type="evidence" value="ECO:0007669"/>
    <property type="project" value="TreeGrafter"/>
</dbReference>
<evidence type="ECO:0000313" key="11">
    <source>
        <dbReference type="EMBL" id="TKS93337.1"/>
    </source>
</evidence>
<evidence type="ECO:0000259" key="8">
    <source>
        <dbReference type="Pfam" id="PF04706"/>
    </source>
</evidence>
<dbReference type="Proteomes" id="UP000298787">
    <property type="component" value="Chromosome 24"/>
</dbReference>
<organism evidence="11 12">
    <name type="scientific">Collichthys lucidus</name>
    <name type="common">Big head croaker</name>
    <name type="synonym">Sciaena lucida</name>
    <dbReference type="NCBI Taxonomy" id="240159"/>
    <lineage>
        <taxon>Eukaryota</taxon>
        <taxon>Metazoa</taxon>
        <taxon>Chordata</taxon>
        <taxon>Craniata</taxon>
        <taxon>Vertebrata</taxon>
        <taxon>Euteleostomi</taxon>
        <taxon>Actinopterygii</taxon>
        <taxon>Neopterygii</taxon>
        <taxon>Teleostei</taxon>
        <taxon>Neoteleostei</taxon>
        <taxon>Acanthomorphata</taxon>
        <taxon>Eupercaria</taxon>
        <taxon>Sciaenidae</taxon>
        <taxon>Collichthys</taxon>
    </lineage>
</organism>
<keyword evidence="3" id="KW-0217">Developmental protein</keyword>
<evidence type="ECO:0000256" key="7">
    <source>
        <dbReference type="ARBA" id="ARBA00023157"/>
    </source>
</evidence>
<dbReference type="InterPro" id="IPR048500">
    <property type="entry name" value="DIKK1/2/4_C-subdom1"/>
</dbReference>
<keyword evidence="12" id="KW-1185">Reference proteome</keyword>
<dbReference type="CDD" id="cd23272">
    <property type="entry name" value="Dkk1_Cys2"/>
    <property type="match status" value="1"/>
</dbReference>
<dbReference type="InterPro" id="IPR006796">
    <property type="entry name" value="Dickkopf_N"/>
</dbReference>
<dbReference type="PANTHER" id="PTHR12113">
    <property type="entry name" value="DICKKOPF3-LIKE 3"/>
    <property type="match status" value="1"/>
</dbReference>
<dbReference type="AlphaFoldDB" id="A0A4U5VWU8"/>
<dbReference type="InterPro" id="IPR039863">
    <property type="entry name" value="DKK1-4"/>
</dbReference>
<keyword evidence="7" id="KW-1015">Disulfide bond</keyword>
<evidence type="ECO:0000256" key="4">
    <source>
        <dbReference type="ARBA" id="ARBA00022525"/>
    </source>
</evidence>
<dbReference type="Pfam" id="PF04706">
    <property type="entry name" value="Dickkopf_N"/>
    <property type="match status" value="1"/>
</dbReference>
<evidence type="ECO:0000256" key="6">
    <source>
        <dbReference type="ARBA" id="ARBA00022729"/>
    </source>
</evidence>
<dbReference type="EMBL" id="CM014101">
    <property type="protein sequence ID" value="TKS93337.1"/>
    <property type="molecule type" value="Genomic_DNA"/>
</dbReference>